<dbReference type="AlphaFoldDB" id="W2PHR7"/>
<dbReference type="GeneID" id="20187663"/>
<evidence type="ECO:0000256" key="1">
    <source>
        <dbReference type="ARBA" id="ARBA00004613"/>
    </source>
</evidence>
<evidence type="ECO:0000313" key="6">
    <source>
        <dbReference type="EMBL" id="ETM99554.1"/>
    </source>
</evidence>
<evidence type="ECO:0000256" key="2">
    <source>
        <dbReference type="ARBA" id="ARBA00010400"/>
    </source>
</evidence>
<evidence type="ECO:0000256" key="3">
    <source>
        <dbReference type="ARBA" id="ARBA00022525"/>
    </source>
</evidence>
<evidence type="ECO:0000256" key="4">
    <source>
        <dbReference type="ARBA" id="ARBA00022729"/>
    </source>
</evidence>
<dbReference type="Proteomes" id="UP000018817">
    <property type="component" value="Unassembled WGS sequence"/>
</dbReference>
<dbReference type="EMBL" id="KI669651">
    <property type="protein sequence ID" value="ETM99554.1"/>
    <property type="molecule type" value="Genomic_DNA"/>
</dbReference>
<dbReference type="OrthoDB" id="145720at2759"/>
<keyword evidence="3 5" id="KW-0964">Secreted</keyword>
<keyword evidence="4" id="KW-0732">Signal</keyword>
<accession>W2PHR7</accession>
<comment type="similarity">
    <text evidence="2 5">Belongs to the RxLR effector family.</text>
</comment>
<evidence type="ECO:0000256" key="5">
    <source>
        <dbReference type="RuleBase" id="RU367124"/>
    </source>
</evidence>
<dbReference type="VEuPathDB" id="FungiDB:PPTG_18824"/>
<name>W2PHR7_PHYN3</name>
<reference evidence="6 7" key="2">
    <citation type="submission" date="2013-11" db="EMBL/GenBank/DDBJ databases">
        <title>The Genome Sequence of Phytophthora parasitica INRA-310.</title>
        <authorList>
            <consortium name="The Broad Institute Genomics Platform"/>
            <person name="Russ C."/>
            <person name="Tyler B."/>
            <person name="Panabieres F."/>
            <person name="Shan W."/>
            <person name="Tripathy S."/>
            <person name="Grunwald N."/>
            <person name="Machado M."/>
            <person name="Johnson C.S."/>
            <person name="Arredondo F."/>
            <person name="Hong C."/>
            <person name="Coffey M."/>
            <person name="Young S.K."/>
            <person name="Zeng Q."/>
            <person name="Gargeya S."/>
            <person name="Fitzgerald M."/>
            <person name="Abouelleil A."/>
            <person name="Alvarado L."/>
            <person name="Chapman S.B."/>
            <person name="Gainer-Dewar J."/>
            <person name="Goldberg J."/>
            <person name="Griggs A."/>
            <person name="Gujja S."/>
            <person name="Hansen M."/>
            <person name="Howarth C."/>
            <person name="Imamovic A."/>
            <person name="Ireland A."/>
            <person name="Larimer J."/>
            <person name="McCowan C."/>
            <person name="Murphy C."/>
            <person name="Pearson M."/>
            <person name="Poon T.W."/>
            <person name="Priest M."/>
            <person name="Roberts A."/>
            <person name="Saif S."/>
            <person name="Shea T."/>
            <person name="Sykes S."/>
            <person name="Wortman J."/>
            <person name="Nusbaum C."/>
            <person name="Birren B."/>
        </authorList>
    </citation>
    <scope>NUCLEOTIDE SEQUENCE [LARGE SCALE GENOMIC DNA]</scope>
    <source>
        <strain evidence="6 7">INRA-310</strain>
    </source>
</reference>
<evidence type="ECO:0000313" key="7">
    <source>
        <dbReference type="Proteomes" id="UP000018817"/>
    </source>
</evidence>
<comment type="domain">
    <text evidence="5">The RxLR-dEER motif acts to carry the protein into the host cell cytoplasm through binding to cell surface phosphatidylinositol-3-phosphate.</text>
</comment>
<reference evidence="7" key="1">
    <citation type="submission" date="2011-12" db="EMBL/GenBank/DDBJ databases">
        <authorList>
            <consortium name="The Broad Institute Genome Sequencing Platform"/>
            <person name="Russ C."/>
            <person name="Tyler B."/>
            <person name="Panabieres F."/>
            <person name="Shan W."/>
            <person name="Tripathy S."/>
            <person name="Grunwald N."/>
            <person name="Machado M."/>
            <person name="Young S.K."/>
            <person name="Zeng Q."/>
            <person name="Gargeya S."/>
            <person name="Fitzgerald M."/>
            <person name="Haas B."/>
            <person name="Abouelleil A."/>
            <person name="Alvarado L."/>
            <person name="Arachchi H.M."/>
            <person name="Berlin A."/>
            <person name="Chapman S.B."/>
            <person name="Gearin G."/>
            <person name="Goldberg J."/>
            <person name="Griggs A."/>
            <person name="Gujja S."/>
            <person name="Hansen M."/>
            <person name="Heiman D."/>
            <person name="Howarth C."/>
            <person name="Larimer J."/>
            <person name="Lui A."/>
            <person name="MacDonald P.J.P."/>
            <person name="McCowen C."/>
            <person name="Montmayeur A."/>
            <person name="Murphy C."/>
            <person name="Neiman D."/>
            <person name="Pearson M."/>
            <person name="Priest M."/>
            <person name="Roberts A."/>
            <person name="Saif S."/>
            <person name="Shea T."/>
            <person name="Sisk P."/>
            <person name="Stolte C."/>
            <person name="Sykes S."/>
            <person name="Wortman J."/>
            <person name="Nusbaum C."/>
            <person name="Birren B."/>
        </authorList>
    </citation>
    <scope>NUCLEOTIDE SEQUENCE [LARGE SCALE GENOMIC DNA]</scope>
    <source>
        <strain evidence="7">INRA-310</strain>
    </source>
</reference>
<dbReference type="OMA" id="LAWAMKE"/>
<comment type="subcellular location">
    <subcellularLocation>
        <location evidence="1 5">Secreted</location>
    </subcellularLocation>
</comment>
<gene>
    <name evidence="6" type="ORF">PPTG_18824</name>
</gene>
<organism evidence="6 7">
    <name type="scientific">Phytophthora nicotianae (strain INRA-310)</name>
    <name type="common">Phytophthora parasitica</name>
    <dbReference type="NCBI Taxonomy" id="761204"/>
    <lineage>
        <taxon>Eukaryota</taxon>
        <taxon>Sar</taxon>
        <taxon>Stramenopiles</taxon>
        <taxon>Oomycota</taxon>
        <taxon>Peronosporomycetes</taxon>
        <taxon>Peronosporales</taxon>
        <taxon>Peronosporaceae</taxon>
        <taxon>Phytophthora</taxon>
    </lineage>
</organism>
<proteinExistence type="inferred from homology"/>
<dbReference type="RefSeq" id="XP_008915173.1">
    <property type="nucleotide sequence ID" value="XM_008916925.1"/>
</dbReference>
<dbReference type="InterPro" id="IPR031825">
    <property type="entry name" value="RXLR"/>
</dbReference>
<protein>
    <recommendedName>
        <fullName evidence="5">RxLR effector protein</fullName>
    </recommendedName>
</protein>
<sequence length="118" mass="13205">MRLAYFFVLGIAGTIHDSSSAFPATIANAKAMIDNEAPPNNFDPIQMDGYRLLRRVDNDEQEIEEERTFSLGDVLKKLNPVKAVKKAKEKVQDATDKITDPNWKDLVVHFAVKGDDKG</sequence>
<dbReference type="Pfam" id="PF16810">
    <property type="entry name" value="RXLR"/>
    <property type="match status" value="1"/>
</dbReference>
<comment type="function">
    <text evidence="5">Effector that suppresses plant defense responses during pathogen infection.</text>
</comment>